<proteinExistence type="predicted"/>
<accession>A0A3B0SWM9</accession>
<feature type="transmembrane region" description="Helical" evidence="1">
    <location>
        <begin position="12"/>
        <end position="31"/>
    </location>
</feature>
<dbReference type="AlphaFoldDB" id="A0A3B0SWM9"/>
<organism evidence="2">
    <name type="scientific">hydrothermal vent metagenome</name>
    <dbReference type="NCBI Taxonomy" id="652676"/>
    <lineage>
        <taxon>unclassified sequences</taxon>
        <taxon>metagenomes</taxon>
        <taxon>ecological metagenomes</taxon>
    </lineage>
</organism>
<protein>
    <submittedName>
        <fullName evidence="2">Uncharacterized protein</fullName>
    </submittedName>
</protein>
<name>A0A3B0SWM9_9ZZZZ</name>
<dbReference type="EMBL" id="UOEI01000651">
    <property type="protein sequence ID" value="VAW08910.1"/>
    <property type="molecule type" value="Genomic_DNA"/>
</dbReference>
<keyword evidence="1" id="KW-0812">Transmembrane</keyword>
<evidence type="ECO:0000256" key="1">
    <source>
        <dbReference type="SAM" id="Phobius"/>
    </source>
</evidence>
<sequence>MRLSPPTNRTFFPAFALIVVGISMWFVPNVGEVSPDVAFWTVSAGGILLILGSVFKRI</sequence>
<keyword evidence="1" id="KW-1133">Transmembrane helix</keyword>
<feature type="transmembrane region" description="Helical" evidence="1">
    <location>
        <begin position="37"/>
        <end position="55"/>
    </location>
</feature>
<gene>
    <name evidence="2" type="ORF">MNBD_ACTINO01-74</name>
</gene>
<reference evidence="2" key="1">
    <citation type="submission" date="2018-06" db="EMBL/GenBank/DDBJ databases">
        <authorList>
            <person name="Zhirakovskaya E."/>
        </authorList>
    </citation>
    <scope>NUCLEOTIDE SEQUENCE</scope>
</reference>
<evidence type="ECO:0000313" key="2">
    <source>
        <dbReference type="EMBL" id="VAW08910.1"/>
    </source>
</evidence>
<keyword evidence="1" id="KW-0472">Membrane</keyword>